<dbReference type="Proteomes" id="UP000427108">
    <property type="component" value="Chromosome"/>
</dbReference>
<protein>
    <submittedName>
        <fullName evidence="2">Uncharacterized protein</fullName>
    </submittedName>
</protein>
<keyword evidence="1" id="KW-1133">Transmembrane helix</keyword>
<evidence type="ECO:0000256" key="1">
    <source>
        <dbReference type="SAM" id="Phobius"/>
    </source>
</evidence>
<name>A0A6B8MXI9_KLEOX</name>
<feature type="transmembrane region" description="Helical" evidence="1">
    <location>
        <begin position="12"/>
        <end position="32"/>
    </location>
</feature>
<dbReference type="EMBL" id="CP046115">
    <property type="protein sequence ID" value="QGN39519.1"/>
    <property type="molecule type" value="Genomic_DNA"/>
</dbReference>
<gene>
    <name evidence="2" type="ORF">GJ746_20440</name>
</gene>
<reference evidence="2 3" key="1">
    <citation type="submission" date="2019-11" db="EMBL/GenBank/DDBJ databases">
        <title>Isolation and Application of One Kind of P-Hydroxybenzoic Acid Degrading Bacterium in Mitigating Cropping Obstacle of Cucumber.</title>
        <authorList>
            <person name="Wu F."/>
            <person name="An Y."/>
        </authorList>
    </citation>
    <scope>NUCLEOTIDE SEQUENCE [LARGE SCALE GENOMIC DNA]</scope>
    <source>
        <strain evidence="2 3">P620</strain>
    </source>
</reference>
<accession>A0A6B8MXI9</accession>
<dbReference type="RefSeq" id="WP_154681826.1">
    <property type="nucleotide sequence ID" value="NZ_CP046115.1"/>
</dbReference>
<organism evidence="2 3">
    <name type="scientific">Klebsiella oxytoca</name>
    <dbReference type="NCBI Taxonomy" id="571"/>
    <lineage>
        <taxon>Bacteria</taxon>
        <taxon>Pseudomonadati</taxon>
        <taxon>Pseudomonadota</taxon>
        <taxon>Gammaproteobacteria</taxon>
        <taxon>Enterobacterales</taxon>
        <taxon>Enterobacteriaceae</taxon>
        <taxon>Klebsiella/Raoultella group</taxon>
        <taxon>Klebsiella</taxon>
    </lineage>
</organism>
<evidence type="ECO:0000313" key="3">
    <source>
        <dbReference type="Proteomes" id="UP000427108"/>
    </source>
</evidence>
<sequence length="103" mass="11187">MQKSPNWFVKNIKLIVTVIALYPWLLVLLMMMGSSGASGSALGAGLFIFFVFIVLSIVNLVISTLIIVVANVSTPPIPKGSAKYFLAMNSISLLWLMPLLAPY</sequence>
<keyword evidence="1" id="KW-0812">Transmembrane</keyword>
<feature type="transmembrane region" description="Helical" evidence="1">
    <location>
        <begin position="44"/>
        <end position="72"/>
    </location>
</feature>
<proteinExistence type="predicted"/>
<dbReference type="AlphaFoldDB" id="A0A6B8MXI9"/>
<keyword evidence="1" id="KW-0472">Membrane</keyword>
<feature type="transmembrane region" description="Helical" evidence="1">
    <location>
        <begin position="84"/>
        <end position="101"/>
    </location>
</feature>
<evidence type="ECO:0000313" key="2">
    <source>
        <dbReference type="EMBL" id="QGN39519.1"/>
    </source>
</evidence>